<dbReference type="EMBL" id="LN609528">
    <property type="protein sequence ID" value="CEF63756.1"/>
    <property type="molecule type" value="Genomic_DNA"/>
</dbReference>
<name>A0A090L1U2_STRRB</name>
<dbReference type="GO" id="GO:0016853">
    <property type="term" value="F:isomerase activity"/>
    <property type="evidence" value="ECO:0007669"/>
    <property type="project" value="UniProtKB-KW"/>
</dbReference>
<dbReference type="InterPro" id="IPR006108">
    <property type="entry name" value="3HC_DH_C"/>
</dbReference>
<dbReference type="Pfam" id="PF02737">
    <property type="entry name" value="3HCDH_N"/>
    <property type="match status" value="1"/>
</dbReference>
<evidence type="ECO:0000256" key="5">
    <source>
        <dbReference type="ARBA" id="ARBA00023268"/>
    </source>
</evidence>
<dbReference type="RefSeq" id="XP_024502957.1">
    <property type="nucleotide sequence ID" value="XM_024649040.1"/>
</dbReference>
<dbReference type="Gene3D" id="1.10.1040.50">
    <property type="match status" value="1"/>
</dbReference>
<dbReference type="WBParaSite" id="SRAE_1000201400.1">
    <property type="protein sequence ID" value="SRAE_1000201400.1"/>
    <property type="gene ID" value="WBGene00258626"/>
</dbReference>
<dbReference type="GeneID" id="36376121"/>
<evidence type="ECO:0000259" key="9">
    <source>
        <dbReference type="Pfam" id="PF02737"/>
    </source>
</evidence>
<comment type="pathway">
    <text evidence="1">Lipid metabolism; fatty acid beta-oxidation.</text>
</comment>
<dbReference type="SUPFAM" id="SSF48179">
    <property type="entry name" value="6-phosphogluconate dehydrogenase C-terminal domain-like"/>
    <property type="match status" value="2"/>
</dbReference>
<protein>
    <submittedName>
        <fullName evidence="12">3-hydroxyacyl-CoA dehydrogenase</fullName>
    </submittedName>
</protein>
<evidence type="ECO:0000256" key="7">
    <source>
        <dbReference type="SAM" id="Coils"/>
    </source>
</evidence>
<reference evidence="10 11" key="1">
    <citation type="submission" date="2014-09" db="EMBL/GenBank/DDBJ databases">
        <authorList>
            <person name="Martin A.A."/>
        </authorList>
    </citation>
    <scope>NUCLEOTIDE SEQUENCE</scope>
    <source>
        <strain evidence="11">ED321</strain>
        <strain evidence="10">ED321 Heterogonic</strain>
    </source>
</reference>
<keyword evidence="5" id="KW-0511">Multifunctional enzyme</keyword>
<dbReference type="AlphaFoldDB" id="A0A090L1U2"/>
<evidence type="ECO:0000313" key="13">
    <source>
        <dbReference type="WormBase" id="SRAE_1000201400"/>
    </source>
</evidence>
<keyword evidence="2" id="KW-0560">Oxidoreductase</keyword>
<feature type="domain" description="3-hydroxyacyl-CoA dehydrogenase C-terminal" evidence="8">
    <location>
        <begin position="218"/>
        <end position="306"/>
    </location>
</feature>
<dbReference type="FunFam" id="1.10.1040.50:FF:000006">
    <property type="entry name" value="Peroxisomal bifunctional enzyme"/>
    <property type="match status" value="1"/>
</dbReference>
<dbReference type="Gene3D" id="3.40.50.720">
    <property type="entry name" value="NAD(P)-binding Rossmann-like Domain"/>
    <property type="match status" value="1"/>
</dbReference>
<keyword evidence="11" id="KW-1185">Reference proteome</keyword>
<accession>A0A090L1U2</accession>
<dbReference type="Proteomes" id="UP000035682">
    <property type="component" value="Unplaced"/>
</dbReference>
<evidence type="ECO:0000256" key="6">
    <source>
        <dbReference type="ARBA" id="ARBA00049556"/>
    </source>
</evidence>
<dbReference type="Pfam" id="PF00725">
    <property type="entry name" value="3HCDH"/>
    <property type="match status" value="1"/>
</dbReference>
<dbReference type="GO" id="GO:0006635">
    <property type="term" value="P:fatty acid beta-oxidation"/>
    <property type="evidence" value="ECO:0007669"/>
    <property type="project" value="TreeGrafter"/>
</dbReference>
<proteinExistence type="predicted"/>
<dbReference type="GO" id="GO:0070403">
    <property type="term" value="F:NAD+ binding"/>
    <property type="evidence" value="ECO:0007669"/>
    <property type="project" value="InterPro"/>
</dbReference>
<feature type="coiled-coil region" evidence="7">
    <location>
        <begin position="65"/>
        <end position="92"/>
    </location>
</feature>
<evidence type="ECO:0000256" key="1">
    <source>
        <dbReference type="ARBA" id="ARBA00005005"/>
    </source>
</evidence>
<evidence type="ECO:0000313" key="10">
    <source>
        <dbReference type="EMBL" id="CEF63756.1"/>
    </source>
</evidence>
<evidence type="ECO:0000313" key="12">
    <source>
        <dbReference type="WBParaSite" id="SRAE_1000201400.1"/>
    </source>
</evidence>
<evidence type="ECO:0000256" key="2">
    <source>
        <dbReference type="ARBA" id="ARBA00023002"/>
    </source>
</evidence>
<dbReference type="GO" id="GO:0003857">
    <property type="term" value="F:(3S)-3-hydroxyacyl-CoA dehydrogenase (NAD+) activity"/>
    <property type="evidence" value="ECO:0007669"/>
    <property type="project" value="UniProtKB-EC"/>
</dbReference>
<evidence type="ECO:0000313" key="11">
    <source>
        <dbReference type="Proteomes" id="UP000035682"/>
    </source>
</evidence>
<comment type="catalytic activity">
    <reaction evidence="6">
        <text>a (3S)-3-hydroxyacyl-CoA + NAD(+) = a 3-oxoacyl-CoA + NADH + H(+)</text>
        <dbReference type="Rhea" id="RHEA:22432"/>
        <dbReference type="ChEBI" id="CHEBI:15378"/>
        <dbReference type="ChEBI" id="CHEBI:57318"/>
        <dbReference type="ChEBI" id="CHEBI:57540"/>
        <dbReference type="ChEBI" id="CHEBI:57945"/>
        <dbReference type="ChEBI" id="CHEBI:90726"/>
        <dbReference type="EC" id="1.1.1.35"/>
    </reaction>
</comment>
<dbReference type="CTD" id="36376121"/>
<evidence type="ECO:0000256" key="4">
    <source>
        <dbReference type="ARBA" id="ARBA00023239"/>
    </source>
</evidence>
<dbReference type="GO" id="GO:0016829">
    <property type="term" value="F:lyase activity"/>
    <property type="evidence" value="ECO:0007669"/>
    <property type="project" value="UniProtKB-KW"/>
</dbReference>
<dbReference type="InterPro" id="IPR036291">
    <property type="entry name" value="NAD(P)-bd_dom_sf"/>
</dbReference>
<dbReference type="InterPro" id="IPR006176">
    <property type="entry name" value="3-OHacyl-CoA_DH_NAD-bd"/>
</dbReference>
<keyword evidence="3" id="KW-0413">Isomerase</keyword>
<feature type="domain" description="3-hydroxyacyl-CoA dehydrogenase NAD binding" evidence="9">
    <location>
        <begin position="39"/>
        <end position="215"/>
    </location>
</feature>
<keyword evidence="4" id="KW-0456">Lyase</keyword>
<gene>
    <name evidence="10 12 13" type="ORF">SRAE_1000201400</name>
</gene>
<dbReference type="WormBase" id="SRAE_1000201400">
    <property type="protein sequence ID" value="SRP07629"/>
    <property type="gene ID" value="WBGene00258626"/>
</dbReference>
<dbReference type="GO" id="GO:0005777">
    <property type="term" value="C:peroxisome"/>
    <property type="evidence" value="ECO:0007669"/>
    <property type="project" value="TreeGrafter"/>
</dbReference>
<reference evidence="12" key="2">
    <citation type="submission" date="2020-12" db="UniProtKB">
        <authorList>
            <consortium name="WormBaseParasite"/>
        </authorList>
    </citation>
    <scope>IDENTIFICATION</scope>
</reference>
<dbReference type="OMA" id="VGTHFMN"/>
<dbReference type="OrthoDB" id="2018133at2759"/>
<dbReference type="PANTHER" id="PTHR23309:SF49">
    <property type="entry name" value="PEROXISOMAL BIFUNCTIONAL ENZYME"/>
    <property type="match status" value="1"/>
</dbReference>
<dbReference type="FunFam" id="3.40.50.720:FF:000009">
    <property type="entry name" value="Fatty oxidation complex, alpha subunit"/>
    <property type="match status" value="1"/>
</dbReference>
<dbReference type="PANTHER" id="PTHR23309">
    <property type="entry name" value="3-HYDROXYACYL-COA DEHYROGENASE"/>
    <property type="match status" value="1"/>
</dbReference>
<evidence type="ECO:0000259" key="8">
    <source>
        <dbReference type="Pfam" id="PF00725"/>
    </source>
</evidence>
<organism evidence="10">
    <name type="scientific">Strongyloides ratti</name>
    <name type="common">Parasitic roundworm</name>
    <dbReference type="NCBI Taxonomy" id="34506"/>
    <lineage>
        <taxon>Eukaryota</taxon>
        <taxon>Metazoa</taxon>
        <taxon>Ecdysozoa</taxon>
        <taxon>Nematoda</taxon>
        <taxon>Chromadorea</taxon>
        <taxon>Rhabditida</taxon>
        <taxon>Tylenchina</taxon>
        <taxon>Panagrolaimomorpha</taxon>
        <taxon>Strongyloidoidea</taxon>
        <taxon>Strongyloididae</taxon>
        <taxon>Strongyloides</taxon>
    </lineage>
</organism>
<keyword evidence="7" id="KW-0175">Coiled coil</keyword>
<dbReference type="InterPro" id="IPR008927">
    <property type="entry name" value="6-PGluconate_DH-like_C_sf"/>
</dbReference>
<sequence length="436" mass="49864">MEVKNHIMDGINTSTRWRLPTTGETFQNVDGEIPTINIIAVIGGGTMGAGIAIALANANYKVILLETNNDMLHKAQERIKILLNREKELKRYNDNNLKKIFKNISYTVDFKLISEADLVIEAVFENMELKKKLFEKLKPILKKNCIVGSNTSSLDIDELANSIKPFNFIGIHFFNPPHVVKIIEIVYGKTTKGVSVTVGFEISRQMKKYAILVKTCPGFLFNRLLFVYIGIVSELINTYGLYPSKIDEIFKKFGFLIGPLTMCDMNGLDVMSNVFKEQNFKLNELEEWLIKKGDYGRKTGRGYYLYDNNGKKINNKEVEGKIDILKKKNLKEIGLVNDKDIIEFVLFPYINEIFKCLEEGIVSCSSHVDLIKIFGLGWPLHTGGPVMWAVNEIGLQKIVDKLDFWYLKYKNPLYKVCDFLRQEATNKQSILIKNKI</sequence>
<dbReference type="SUPFAM" id="SSF51735">
    <property type="entry name" value="NAD(P)-binding Rossmann-fold domains"/>
    <property type="match status" value="1"/>
</dbReference>
<dbReference type="STRING" id="34506.A0A090L1U2"/>
<evidence type="ECO:0000256" key="3">
    <source>
        <dbReference type="ARBA" id="ARBA00023235"/>
    </source>
</evidence>